<dbReference type="AlphaFoldDB" id="A0AAD1WBX7"/>
<gene>
    <name evidence="4" type="ORF">PECUL_23A023058</name>
</gene>
<dbReference type="Proteomes" id="UP001295444">
    <property type="component" value="Chromosome 05"/>
</dbReference>
<dbReference type="Pfam" id="PF13843">
    <property type="entry name" value="DDE_Tnp_1_7"/>
    <property type="match status" value="1"/>
</dbReference>
<dbReference type="EMBL" id="OW240916">
    <property type="protein sequence ID" value="CAH2296782.1"/>
    <property type="molecule type" value="Genomic_DNA"/>
</dbReference>
<accession>A0AAD1WBX7</accession>
<evidence type="ECO:0000313" key="5">
    <source>
        <dbReference type="Proteomes" id="UP001295444"/>
    </source>
</evidence>
<feature type="domain" description="PiggyBac transposable element-derived protein" evidence="3">
    <location>
        <begin position="170"/>
        <end position="308"/>
    </location>
</feature>
<dbReference type="InterPro" id="IPR029526">
    <property type="entry name" value="PGBD"/>
</dbReference>
<feature type="compositionally biased region" description="Acidic residues" evidence="1">
    <location>
        <begin position="41"/>
        <end position="70"/>
    </location>
</feature>
<feature type="non-terminal residue" evidence="4">
    <location>
        <position position="1"/>
    </location>
</feature>
<sequence length="358" mass="41284">TAIKMDNSKRIFHFNNPNDVADMMKMLEDKSDAENIFKDSDESDDSVTEDNMESSESEQNDEEFSDDDSTDNASYFLGIDKFSKWYRDIPNKKNRATSHNLLKQLPGVIGPAKLSKSPVDCWKYLFTGDILDIIVKYTNQYINIIKNKYGWERDAKLTDGIEIKAFLGILYLDGAYRALDLVEELKEMKLSYVCTVKKNKRELPPEFVTTKSREVYSSSFGFNRSTTLVSYVPKKNKTVILVTSFHHNKSLDSETGEKKKPSIFTFYNFTKGGVDNVDKMCAIFSIARNIKCWPMNIFFTMFNVAGINLQIIYLGNDLKPIKRRLFLKQLSHELTLDELQRRSEKTIGIPLHIQTKLK</sequence>
<evidence type="ECO:0000256" key="2">
    <source>
        <dbReference type="SAM" id="Phobius"/>
    </source>
</evidence>
<evidence type="ECO:0000259" key="3">
    <source>
        <dbReference type="Pfam" id="PF13843"/>
    </source>
</evidence>
<dbReference type="PANTHER" id="PTHR46599">
    <property type="entry name" value="PIGGYBAC TRANSPOSABLE ELEMENT-DERIVED PROTEIN 4"/>
    <property type="match status" value="1"/>
</dbReference>
<organism evidence="4 5">
    <name type="scientific">Pelobates cultripes</name>
    <name type="common">Western spadefoot toad</name>
    <dbReference type="NCBI Taxonomy" id="61616"/>
    <lineage>
        <taxon>Eukaryota</taxon>
        <taxon>Metazoa</taxon>
        <taxon>Chordata</taxon>
        <taxon>Craniata</taxon>
        <taxon>Vertebrata</taxon>
        <taxon>Euteleostomi</taxon>
        <taxon>Amphibia</taxon>
        <taxon>Batrachia</taxon>
        <taxon>Anura</taxon>
        <taxon>Pelobatoidea</taxon>
        <taxon>Pelobatidae</taxon>
        <taxon>Pelobates</taxon>
    </lineage>
</organism>
<feature type="transmembrane region" description="Helical" evidence="2">
    <location>
        <begin position="293"/>
        <end position="314"/>
    </location>
</feature>
<reference evidence="4" key="1">
    <citation type="submission" date="2022-03" db="EMBL/GenBank/DDBJ databases">
        <authorList>
            <person name="Alioto T."/>
            <person name="Alioto T."/>
            <person name="Gomez Garrido J."/>
        </authorList>
    </citation>
    <scope>NUCLEOTIDE SEQUENCE</scope>
</reference>
<feature type="region of interest" description="Disordered" evidence="1">
    <location>
        <begin position="31"/>
        <end position="71"/>
    </location>
</feature>
<name>A0AAD1WBX7_PELCU</name>
<feature type="compositionally biased region" description="Basic and acidic residues" evidence="1">
    <location>
        <begin position="31"/>
        <end position="40"/>
    </location>
</feature>
<keyword evidence="2" id="KW-0472">Membrane</keyword>
<evidence type="ECO:0000313" key="4">
    <source>
        <dbReference type="EMBL" id="CAH2296782.1"/>
    </source>
</evidence>
<protein>
    <recommendedName>
        <fullName evidence="3">PiggyBac transposable element-derived protein domain-containing protein</fullName>
    </recommendedName>
</protein>
<proteinExistence type="predicted"/>
<keyword evidence="5" id="KW-1185">Reference proteome</keyword>
<keyword evidence="2" id="KW-1133">Transmembrane helix</keyword>
<dbReference type="PANTHER" id="PTHR46599:SF6">
    <property type="entry name" value="DUAL SPECIFICITY PHOSPHATASE 26"/>
    <property type="match status" value="1"/>
</dbReference>
<keyword evidence="2" id="KW-0812">Transmembrane</keyword>
<evidence type="ECO:0000256" key="1">
    <source>
        <dbReference type="SAM" id="MobiDB-lite"/>
    </source>
</evidence>